<evidence type="ECO:0000313" key="5">
    <source>
        <dbReference type="EMBL" id="MDJ1158395.1"/>
    </source>
</evidence>
<evidence type="ECO:0000256" key="3">
    <source>
        <dbReference type="ARBA" id="ARBA00023002"/>
    </source>
</evidence>
<dbReference type="RefSeq" id="WP_283740395.1">
    <property type="nucleotide sequence ID" value="NZ_JASJEV010000005.1"/>
</dbReference>
<evidence type="ECO:0000256" key="1">
    <source>
        <dbReference type="ARBA" id="ARBA00022630"/>
    </source>
</evidence>
<evidence type="ECO:0000259" key="4">
    <source>
        <dbReference type="PROSITE" id="PS51387"/>
    </source>
</evidence>
<dbReference type="InterPro" id="IPR016167">
    <property type="entry name" value="FAD-bd_PCMH_sub1"/>
</dbReference>
<gene>
    <name evidence="5" type="ORF">QNA08_09135</name>
</gene>
<name>A0ABT7AH34_9HYPH</name>
<dbReference type="InterPro" id="IPR005107">
    <property type="entry name" value="CO_DH_flav_C"/>
</dbReference>
<dbReference type="EMBL" id="JASJEV010000005">
    <property type="protein sequence ID" value="MDJ1158395.1"/>
    <property type="molecule type" value="Genomic_DNA"/>
</dbReference>
<feature type="domain" description="FAD-binding PCMH-type" evidence="4">
    <location>
        <begin position="1"/>
        <end position="170"/>
    </location>
</feature>
<evidence type="ECO:0000313" key="6">
    <source>
        <dbReference type="Proteomes" id="UP001321492"/>
    </source>
</evidence>
<dbReference type="Gene3D" id="3.30.390.50">
    <property type="entry name" value="CO dehydrogenase flavoprotein, C-terminal domain"/>
    <property type="match status" value="1"/>
</dbReference>
<protein>
    <submittedName>
        <fullName evidence="5">Xanthine dehydrogenase family protein subunit M</fullName>
    </submittedName>
</protein>
<keyword evidence="2" id="KW-0274">FAD</keyword>
<dbReference type="Proteomes" id="UP001321492">
    <property type="component" value="Unassembled WGS sequence"/>
</dbReference>
<evidence type="ECO:0000256" key="2">
    <source>
        <dbReference type="ARBA" id="ARBA00022827"/>
    </source>
</evidence>
<dbReference type="Gene3D" id="3.30.43.10">
    <property type="entry name" value="Uridine Diphospho-n-acetylenolpyruvylglucosamine Reductase, domain 2"/>
    <property type="match status" value="1"/>
</dbReference>
<dbReference type="SUPFAM" id="SSF55447">
    <property type="entry name" value="CO dehydrogenase flavoprotein C-terminal domain-like"/>
    <property type="match status" value="1"/>
</dbReference>
<dbReference type="InterPro" id="IPR036683">
    <property type="entry name" value="CO_DH_flav_C_dom_sf"/>
</dbReference>
<dbReference type="InterPro" id="IPR016166">
    <property type="entry name" value="FAD-bd_PCMH"/>
</dbReference>
<dbReference type="PANTHER" id="PTHR42659:SF2">
    <property type="entry name" value="XANTHINE DEHYDROGENASE SUBUNIT C-RELATED"/>
    <property type="match status" value="1"/>
</dbReference>
<dbReference type="InterPro" id="IPR036318">
    <property type="entry name" value="FAD-bd_PCMH-like_sf"/>
</dbReference>
<keyword evidence="1" id="KW-0285">Flavoprotein</keyword>
<dbReference type="InterPro" id="IPR002346">
    <property type="entry name" value="Mopterin_DH_FAD-bd"/>
</dbReference>
<comment type="caution">
    <text evidence="5">The sequence shown here is derived from an EMBL/GenBank/DDBJ whole genome shotgun (WGS) entry which is preliminary data.</text>
</comment>
<dbReference type="SMART" id="SM01092">
    <property type="entry name" value="CO_deh_flav_C"/>
    <property type="match status" value="1"/>
</dbReference>
<proteinExistence type="predicted"/>
<dbReference type="PANTHER" id="PTHR42659">
    <property type="entry name" value="XANTHINE DEHYDROGENASE SUBUNIT C-RELATED"/>
    <property type="match status" value="1"/>
</dbReference>
<dbReference type="Gene3D" id="3.30.465.10">
    <property type="match status" value="1"/>
</dbReference>
<sequence length="268" mass="28349">MYAFDYHRPKSLRQAVNLLAKVEDAKLLAGGHTLLPTMKQRLAAPANIIDLNGIAELAGIERKGRAVVIGAMTRHADVAESPIVQEAIPALAELADQIGDPQVRNRGTIGGSIANNDPAADYPAACIALGATIITNKRKVPAEEFFTGLFETALEEGEIITRVSFPLPSKAAYMKFPNPASRYALVGVFVAKRGAEVRVAVTGAGADGVFRVGAMEEALKARFSPKSLEGIKVPSKGLNSDIHADADYRAHLIGVMARRAVANATGKA</sequence>
<dbReference type="PROSITE" id="PS51387">
    <property type="entry name" value="FAD_PCMH"/>
    <property type="match status" value="1"/>
</dbReference>
<dbReference type="SUPFAM" id="SSF56176">
    <property type="entry name" value="FAD-binding/transporter-associated domain-like"/>
    <property type="match status" value="1"/>
</dbReference>
<reference evidence="5 6" key="1">
    <citation type="submission" date="2023-05" db="EMBL/GenBank/DDBJ databases">
        <title>Chelatococcus sp. nov., a moderately thermophilic bacterium isolated from hot spring microbial mat.</title>
        <authorList>
            <person name="Hu C.-J."/>
            <person name="Li W.-J."/>
        </authorList>
    </citation>
    <scope>NUCLEOTIDE SEQUENCE [LARGE SCALE GENOMIC DNA]</scope>
    <source>
        <strain evidence="5 6">SYSU G07232</strain>
    </source>
</reference>
<dbReference type="InterPro" id="IPR051312">
    <property type="entry name" value="Diverse_Substr_Oxidored"/>
</dbReference>
<keyword evidence="3" id="KW-0560">Oxidoreductase</keyword>
<dbReference type="InterPro" id="IPR016169">
    <property type="entry name" value="FAD-bd_PCMH_sub2"/>
</dbReference>
<dbReference type="Pfam" id="PF00941">
    <property type="entry name" value="FAD_binding_5"/>
    <property type="match status" value="1"/>
</dbReference>
<keyword evidence="6" id="KW-1185">Reference proteome</keyword>
<accession>A0ABT7AH34</accession>
<organism evidence="5 6">
    <name type="scientific">Chelatococcus albus</name>
    <dbReference type="NCBI Taxonomy" id="3047466"/>
    <lineage>
        <taxon>Bacteria</taxon>
        <taxon>Pseudomonadati</taxon>
        <taxon>Pseudomonadota</taxon>
        <taxon>Alphaproteobacteria</taxon>
        <taxon>Hyphomicrobiales</taxon>
        <taxon>Chelatococcaceae</taxon>
        <taxon>Chelatococcus</taxon>
    </lineage>
</organism>